<dbReference type="InterPro" id="IPR017511">
    <property type="entry name" value="PQQ_mDH"/>
</dbReference>
<reference evidence="6" key="1">
    <citation type="submission" date="2018-05" db="EMBL/GenBank/DDBJ databases">
        <authorList>
            <person name="Lanie J.A."/>
            <person name="Ng W.-L."/>
            <person name="Kazmierczak K.M."/>
            <person name="Andrzejewski T.M."/>
            <person name="Davidsen T.M."/>
            <person name="Wayne K.J."/>
            <person name="Tettelin H."/>
            <person name="Glass J.I."/>
            <person name="Rusch D."/>
            <person name="Podicherti R."/>
            <person name="Tsui H.-C.T."/>
            <person name="Winkler M.E."/>
        </authorList>
    </citation>
    <scope>NUCLEOTIDE SEQUENCE</scope>
</reference>
<dbReference type="Gene3D" id="2.140.10.10">
    <property type="entry name" value="Quinoprotein alcohol dehydrogenase-like superfamily"/>
    <property type="match status" value="2"/>
</dbReference>
<gene>
    <name evidence="6" type="ORF">METZ01_LOCUS78021</name>
</gene>
<dbReference type="InterPro" id="IPR018391">
    <property type="entry name" value="PQQ_b-propeller_rpt"/>
</dbReference>
<evidence type="ECO:0000256" key="4">
    <source>
        <dbReference type="SAM" id="MobiDB-lite"/>
    </source>
</evidence>
<sequence length="663" mass="71741">MTVPILRVLVFVAALLLQPVVSWAQGGTVDGEWRFYNGDAGSTRYAPFDQINPDTVKDLSIAWRWTPEHDGPRPETNYQVTPLMVGGVLYVTAGAERDVVALDAKTGETRWVWSYNEGARGEAAPRKNHRGVSYWTDGSEERIVYITPGYNLISLDARTGRPDPRFGLEGVVDLFDGLDRPRPRPGAIGSTSPPIIVKDVIVVGSAQPAFAPSRENIAGFVRGYDVKTGERRWIFHTIPVAGEFGNDTWEEDSWKYTGNTGVWAPMSADMELGYVYLPIETATNDTYGGDRPGDNLFAESLVCLDAATGERIWHFQFVHHGVWDWDTPNAPILLDVTVDGRPIRAIAQATKQAWLYVFDRVTGEPVWPIEERAVPATDVPGERVSPTQPFPTKPLAFDRQGLTHDDLIDFTPELKAEALEIVSQYRIGPIFTPPSVRGANGLRGTLIMPGLIGGANWQGAAADAEAGIVYVPSITHPMAFGVTPRDSDVARSAAQGGARSGARAAARRSQQSGAPPGCGMMGPQGLPLTKPPYGRITAIDLSTGEHIWMVPNGETPDCIAEHPALTGVNVPMTGRPERGGIIVTKSLVFAGEGSGLFAVPGRASGGPMFRAYDKSTGTVVGEFELPAHQTGIPMTYMLDDIQYIVVAVGNRDYPAELVALTVE</sequence>
<comment type="similarity">
    <text evidence="2">Belongs to the bacterial PQQ dehydrogenase family.</text>
</comment>
<feature type="domain" description="Pyrrolo-quinoline quinone repeat" evidence="5">
    <location>
        <begin position="33"/>
        <end position="644"/>
    </location>
</feature>
<dbReference type="AlphaFoldDB" id="A0A381UCU3"/>
<dbReference type="Pfam" id="PF01011">
    <property type="entry name" value="PQQ"/>
    <property type="match status" value="1"/>
</dbReference>
<feature type="region of interest" description="Disordered" evidence="4">
    <location>
        <begin position="494"/>
        <end position="524"/>
    </location>
</feature>
<dbReference type="EMBL" id="UINC01006051">
    <property type="protein sequence ID" value="SVA25167.1"/>
    <property type="molecule type" value="Genomic_DNA"/>
</dbReference>
<dbReference type="GO" id="GO:0016020">
    <property type="term" value="C:membrane"/>
    <property type="evidence" value="ECO:0007669"/>
    <property type="project" value="InterPro"/>
</dbReference>
<proteinExistence type="inferred from homology"/>
<protein>
    <recommendedName>
        <fullName evidence="5">Pyrrolo-quinoline quinone repeat domain-containing protein</fullName>
    </recommendedName>
</protein>
<name>A0A381UCU3_9ZZZZ</name>
<keyword evidence="3" id="KW-0560">Oxidoreductase</keyword>
<evidence type="ECO:0000256" key="3">
    <source>
        <dbReference type="ARBA" id="ARBA00023002"/>
    </source>
</evidence>
<dbReference type="InterPro" id="IPR011047">
    <property type="entry name" value="Quinoprotein_ADH-like_sf"/>
</dbReference>
<feature type="compositionally biased region" description="Low complexity" evidence="4">
    <location>
        <begin position="494"/>
        <end position="514"/>
    </location>
</feature>
<dbReference type="PANTHER" id="PTHR32303:SF4">
    <property type="entry name" value="QUINOPROTEIN GLUCOSE DEHYDROGENASE"/>
    <property type="match status" value="1"/>
</dbReference>
<dbReference type="InterPro" id="IPR002372">
    <property type="entry name" value="PQQ_rpt_dom"/>
</dbReference>
<dbReference type="GO" id="GO:0016614">
    <property type="term" value="F:oxidoreductase activity, acting on CH-OH group of donors"/>
    <property type="evidence" value="ECO:0007669"/>
    <property type="project" value="InterPro"/>
</dbReference>
<dbReference type="PANTHER" id="PTHR32303">
    <property type="entry name" value="QUINOPROTEIN ALCOHOL DEHYDROGENASE (CYTOCHROME C)"/>
    <property type="match status" value="1"/>
</dbReference>
<dbReference type="SMART" id="SM00564">
    <property type="entry name" value="PQQ"/>
    <property type="match status" value="5"/>
</dbReference>
<dbReference type="GO" id="GO:0048038">
    <property type="term" value="F:quinone binding"/>
    <property type="evidence" value="ECO:0007669"/>
    <property type="project" value="InterPro"/>
</dbReference>
<organism evidence="6">
    <name type="scientific">marine metagenome</name>
    <dbReference type="NCBI Taxonomy" id="408172"/>
    <lineage>
        <taxon>unclassified sequences</taxon>
        <taxon>metagenomes</taxon>
        <taxon>ecological metagenomes</taxon>
    </lineage>
</organism>
<evidence type="ECO:0000313" key="6">
    <source>
        <dbReference type="EMBL" id="SVA25167.1"/>
    </source>
</evidence>
<evidence type="ECO:0000259" key="5">
    <source>
        <dbReference type="Pfam" id="PF01011"/>
    </source>
</evidence>
<comment type="cofactor">
    <cofactor evidence="1">
        <name>pyrroloquinoline quinone</name>
        <dbReference type="ChEBI" id="CHEBI:58442"/>
    </cofactor>
</comment>
<evidence type="ECO:0000256" key="1">
    <source>
        <dbReference type="ARBA" id="ARBA00001931"/>
    </source>
</evidence>
<accession>A0A381UCU3</accession>
<evidence type="ECO:0000256" key="2">
    <source>
        <dbReference type="ARBA" id="ARBA00008156"/>
    </source>
</evidence>
<dbReference type="SUPFAM" id="SSF50998">
    <property type="entry name" value="Quinoprotein alcohol dehydrogenase-like"/>
    <property type="match status" value="1"/>
</dbReference>
<dbReference type="CDD" id="cd10280">
    <property type="entry name" value="PQQ_mGDH"/>
    <property type="match status" value="1"/>
</dbReference>